<evidence type="ECO:0000256" key="1">
    <source>
        <dbReference type="SAM" id="MobiDB-lite"/>
    </source>
</evidence>
<sequence length="318" mass="36421">MVRNDADVPLKNHATFDEHEPSSEESHDRERSPPPIKKCTKQPKRGHEISQKNAIMMIKKTQPATRKYLKPIDKNGLQLLLKMPNFNDNQQATDDRGHKLSPLVNKLLEYFQRLVIPSEYACLVEILVPFEGQLSFLQYISSFNEFGTSLRVTEPDDDAEQEKRFAKQYELCPEINEAVLASCFHPSFKLKWFPEDLGYGKKIGNLCINTAANAESLQDAFRDLHVIRRPIEWDLVLTKEAFHPDCLKRTLKLPASVMVWGSMSAKGIGKLHFIKGTVDANKYLQILEESLLPLMEEYLTSGQDFIFQQDRAASQNNL</sequence>
<feature type="compositionally biased region" description="Basic and acidic residues" evidence="1">
    <location>
        <begin position="1"/>
        <end position="32"/>
    </location>
</feature>
<dbReference type="Gene3D" id="3.30.420.10">
    <property type="entry name" value="Ribonuclease H-like superfamily/Ribonuclease H"/>
    <property type="match status" value="1"/>
</dbReference>
<evidence type="ECO:0000259" key="2">
    <source>
        <dbReference type="Pfam" id="PF13843"/>
    </source>
</evidence>
<protein>
    <recommendedName>
        <fullName evidence="2">PiggyBac transposable element-derived protein domain-containing protein</fullName>
    </recommendedName>
</protein>
<dbReference type="InterPro" id="IPR029526">
    <property type="entry name" value="PGBD"/>
</dbReference>
<organism evidence="3 4">
    <name type="scientific">Ignelater luminosus</name>
    <name type="common">Cucubano</name>
    <name type="synonym">Pyrophorus luminosus</name>
    <dbReference type="NCBI Taxonomy" id="2038154"/>
    <lineage>
        <taxon>Eukaryota</taxon>
        <taxon>Metazoa</taxon>
        <taxon>Ecdysozoa</taxon>
        <taxon>Arthropoda</taxon>
        <taxon>Hexapoda</taxon>
        <taxon>Insecta</taxon>
        <taxon>Pterygota</taxon>
        <taxon>Neoptera</taxon>
        <taxon>Endopterygota</taxon>
        <taxon>Coleoptera</taxon>
        <taxon>Polyphaga</taxon>
        <taxon>Elateriformia</taxon>
        <taxon>Elateroidea</taxon>
        <taxon>Elateridae</taxon>
        <taxon>Agrypninae</taxon>
        <taxon>Pyrophorini</taxon>
        <taxon>Ignelater</taxon>
    </lineage>
</organism>
<comment type="caution">
    <text evidence="3">The sequence shown here is derived from an EMBL/GenBank/DDBJ whole genome shotgun (WGS) entry which is preliminary data.</text>
</comment>
<dbReference type="OrthoDB" id="6767596at2759"/>
<dbReference type="InterPro" id="IPR036397">
    <property type="entry name" value="RNaseH_sf"/>
</dbReference>
<evidence type="ECO:0000313" key="3">
    <source>
        <dbReference type="EMBL" id="KAF2878916.1"/>
    </source>
</evidence>
<feature type="domain" description="PiggyBac transposable element-derived protein" evidence="2">
    <location>
        <begin position="78"/>
        <end position="147"/>
    </location>
</feature>
<evidence type="ECO:0000313" key="4">
    <source>
        <dbReference type="Proteomes" id="UP000801492"/>
    </source>
</evidence>
<accession>A0A8K0C5H0</accession>
<dbReference type="EMBL" id="VTPC01091256">
    <property type="protein sequence ID" value="KAF2878916.1"/>
    <property type="molecule type" value="Genomic_DNA"/>
</dbReference>
<keyword evidence="4" id="KW-1185">Reference proteome</keyword>
<dbReference type="AlphaFoldDB" id="A0A8K0C5H0"/>
<name>A0A8K0C5H0_IGNLU</name>
<dbReference type="Proteomes" id="UP000801492">
    <property type="component" value="Unassembled WGS sequence"/>
</dbReference>
<reference evidence="3" key="1">
    <citation type="submission" date="2019-08" db="EMBL/GenBank/DDBJ databases">
        <title>The genome of the North American firefly Photinus pyralis.</title>
        <authorList>
            <consortium name="Photinus pyralis genome working group"/>
            <person name="Fallon T.R."/>
            <person name="Sander Lower S.E."/>
            <person name="Weng J.-K."/>
        </authorList>
    </citation>
    <scope>NUCLEOTIDE SEQUENCE</scope>
    <source>
        <strain evidence="3">TRF0915ILg1</strain>
        <tissue evidence="3">Whole body</tissue>
    </source>
</reference>
<feature type="region of interest" description="Disordered" evidence="1">
    <location>
        <begin position="1"/>
        <end position="50"/>
    </location>
</feature>
<gene>
    <name evidence="3" type="ORF">ILUMI_27253</name>
</gene>
<dbReference type="GO" id="GO:0003676">
    <property type="term" value="F:nucleic acid binding"/>
    <property type="evidence" value="ECO:0007669"/>
    <property type="project" value="InterPro"/>
</dbReference>
<proteinExistence type="predicted"/>
<dbReference type="Pfam" id="PF13843">
    <property type="entry name" value="DDE_Tnp_1_7"/>
    <property type="match status" value="1"/>
</dbReference>